<proteinExistence type="predicted"/>
<gene>
    <name evidence="1" type="ORF">GJ744_008810</name>
</gene>
<keyword evidence="2" id="KW-1185">Reference proteome</keyword>
<organism evidence="1 2">
    <name type="scientific">Endocarpon pusillum</name>
    <dbReference type="NCBI Taxonomy" id="364733"/>
    <lineage>
        <taxon>Eukaryota</taxon>
        <taxon>Fungi</taxon>
        <taxon>Dikarya</taxon>
        <taxon>Ascomycota</taxon>
        <taxon>Pezizomycotina</taxon>
        <taxon>Eurotiomycetes</taxon>
        <taxon>Chaetothyriomycetidae</taxon>
        <taxon>Verrucariales</taxon>
        <taxon>Verrucariaceae</taxon>
        <taxon>Endocarpon</taxon>
    </lineage>
</organism>
<name>A0A8H7AV07_9EURO</name>
<accession>A0A8H7AV07</accession>
<dbReference type="EMBL" id="JAACFV010000005">
    <property type="protein sequence ID" value="KAF7513516.1"/>
    <property type="molecule type" value="Genomic_DNA"/>
</dbReference>
<evidence type="ECO:0000313" key="2">
    <source>
        <dbReference type="Proteomes" id="UP000606974"/>
    </source>
</evidence>
<comment type="caution">
    <text evidence="1">The sequence shown here is derived from an EMBL/GenBank/DDBJ whole genome shotgun (WGS) entry which is preliminary data.</text>
</comment>
<protein>
    <submittedName>
        <fullName evidence="1">Uncharacterized protein</fullName>
    </submittedName>
</protein>
<sequence length="168" mass="18628">MEAKKKRLPACFRLPVEIKRRAQDFASSYITTNQNAIGKLRESRKLRSVVEFGPVLNGSGLSTGIPWTSHVQELADHDTYSLEHLSMDQSVAGKLDEVVVPGGLLSAAEDSDLAFFHELENFLPQHLFMNCCQTPRTGLKPICSFDTMPSFTSWLWGLCSVPWPSAGS</sequence>
<evidence type="ECO:0000313" key="1">
    <source>
        <dbReference type="EMBL" id="KAF7513516.1"/>
    </source>
</evidence>
<dbReference type="AlphaFoldDB" id="A0A8H7AV07"/>
<reference evidence="1" key="1">
    <citation type="submission" date="2020-02" db="EMBL/GenBank/DDBJ databases">
        <authorList>
            <person name="Palmer J.M."/>
        </authorList>
    </citation>
    <scope>NUCLEOTIDE SEQUENCE</scope>
    <source>
        <strain evidence="1">EPUS1.4</strain>
        <tissue evidence="1">Thallus</tissue>
    </source>
</reference>
<dbReference type="Proteomes" id="UP000606974">
    <property type="component" value="Unassembled WGS sequence"/>
</dbReference>